<feature type="repeat" description="WD" evidence="1">
    <location>
        <begin position="536"/>
        <end position="558"/>
    </location>
</feature>
<dbReference type="EMBL" id="RAWB01000927">
    <property type="protein sequence ID" value="RKH37352.1"/>
    <property type="molecule type" value="Genomic_DNA"/>
</dbReference>
<evidence type="ECO:0000313" key="3">
    <source>
        <dbReference type="Proteomes" id="UP000272888"/>
    </source>
</evidence>
<reference evidence="3" key="1">
    <citation type="submission" date="2018-09" db="EMBL/GenBank/DDBJ databases">
        <authorList>
            <person name="Livingstone P.G."/>
            <person name="Whitworth D.E."/>
        </authorList>
    </citation>
    <scope>NUCLEOTIDE SEQUENCE [LARGE SCALE GENOMIC DNA]</scope>
    <source>
        <strain evidence="3">CA051B</strain>
    </source>
</reference>
<comment type="caution">
    <text evidence="2">The sequence shown here is derived from an EMBL/GenBank/DDBJ whole genome shotgun (WGS) entry which is preliminary data.</text>
</comment>
<dbReference type="Proteomes" id="UP000272888">
    <property type="component" value="Unassembled WGS sequence"/>
</dbReference>
<feature type="repeat" description="WD" evidence="1">
    <location>
        <begin position="335"/>
        <end position="367"/>
    </location>
</feature>
<organism evidence="2 3">
    <name type="scientific">Corallococcus llansteffanensis</name>
    <dbReference type="NCBI Taxonomy" id="2316731"/>
    <lineage>
        <taxon>Bacteria</taxon>
        <taxon>Pseudomonadati</taxon>
        <taxon>Myxococcota</taxon>
        <taxon>Myxococcia</taxon>
        <taxon>Myxococcales</taxon>
        <taxon>Cystobacterineae</taxon>
        <taxon>Myxococcaceae</taxon>
        <taxon>Corallococcus</taxon>
    </lineage>
</organism>
<dbReference type="PANTHER" id="PTHR19879:SF9">
    <property type="entry name" value="TRANSCRIPTION INITIATION FACTOR TFIID SUBUNIT 5"/>
    <property type="match status" value="1"/>
</dbReference>
<protein>
    <recommendedName>
        <fullName evidence="4">WD40 repeat domain-containing protein</fullName>
    </recommendedName>
</protein>
<dbReference type="PROSITE" id="PS50294">
    <property type="entry name" value="WD_REPEATS_REGION"/>
    <property type="match status" value="2"/>
</dbReference>
<dbReference type="InterPro" id="IPR015943">
    <property type="entry name" value="WD40/YVTN_repeat-like_dom_sf"/>
</dbReference>
<dbReference type="SUPFAM" id="SSF50978">
    <property type="entry name" value="WD40 repeat-like"/>
    <property type="match status" value="1"/>
</dbReference>
<dbReference type="PROSITE" id="PS50082">
    <property type="entry name" value="WD_REPEATS_2"/>
    <property type="match status" value="3"/>
</dbReference>
<dbReference type="Pfam" id="PF00400">
    <property type="entry name" value="WD40"/>
    <property type="match status" value="5"/>
</dbReference>
<name>A0A3A8NBJ2_9BACT</name>
<evidence type="ECO:0000256" key="1">
    <source>
        <dbReference type="PROSITE-ProRule" id="PRU00221"/>
    </source>
</evidence>
<feature type="repeat" description="WD" evidence="1">
    <location>
        <begin position="11"/>
        <end position="52"/>
    </location>
</feature>
<dbReference type="Gene3D" id="2.130.10.10">
    <property type="entry name" value="YVTN repeat-like/Quinoprotein amine dehydrogenase"/>
    <property type="match status" value="4"/>
</dbReference>
<dbReference type="InterPro" id="IPR001680">
    <property type="entry name" value="WD40_rpt"/>
</dbReference>
<keyword evidence="1" id="KW-0853">WD repeat</keyword>
<proteinExistence type="predicted"/>
<dbReference type="InterPro" id="IPR036322">
    <property type="entry name" value="WD40_repeat_dom_sf"/>
</dbReference>
<accession>A0A3A8NBJ2</accession>
<dbReference type="SUPFAM" id="SSF101898">
    <property type="entry name" value="NHL repeat"/>
    <property type="match status" value="1"/>
</dbReference>
<evidence type="ECO:0008006" key="4">
    <source>
        <dbReference type="Google" id="ProtNLM"/>
    </source>
</evidence>
<gene>
    <name evidence="2" type="ORF">D7V93_42150</name>
</gene>
<dbReference type="SMART" id="SM00320">
    <property type="entry name" value="WD40"/>
    <property type="match status" value="10"/>
</dbReference>
<keyword evidence="3" id="KW-1185">Reference proteome</keyword>
<dbReference type="PANTHER" id="PTHR19879">
    <property type="entry name" value="TRANSCRIPTION INITIATION FACTOR TFIID"/>
    <property type="match status" value="1"/>
</dbReference>
<evidence type="ECO:0000313" key="2">
    <source>
        <dbReference type="EMBL" id="RKH37352.1"/>
    </source>
</evidence>
<dbReference type="AlphaFoldDB" id="A0A3A8NBJ2"/>
<sequence>MLERRGTCLRVLSNRAAILCAAWSPDGRHLATGDTAGRVHLWDLQSPGAEPTRIDAGTTASAPGVKALVWAARSHHLACCDNDSRVRVMKVGRNGACVLSQTYDEGTRDPWGLQLSPDEALLLGPDGKASADPGDTARNAAVLGVARQERVPVCDSGPTKPSRCAEVLAAAWAPTGKVFATAGLDEVGVWRVTRREHRDTVTRQVTFPVAGVLTVAWHPGAPALAAAGAKGVVVFRGSGDRRKPWELETRQELETPGAVEHVAWSPEGQWLAAASTGTVHLWHADSGLLSNVLHAEGPSLGGLAWNPRRRGVLATWSGTRARVWDVESGRVLATLTGHAGSIHQAVWSPDGMRLVTVSADATARIWDDALGGPLRRETWEEVEQFVGKGAPSRHKPELLPQPGAPGPVWSPDAKHVAVQDGPRTFSLWTASGELEARGKELPHDLMRWVWHPQSKALGLVLRDEPGPGFWDLASQTLTLSTGREKDPLWDLAWSPSGLQLATACDDGWARIYHCPGTCALDKLLWSLRLVFPARRVAWSPDGQFLATGDAGGLVGIWDSRGYDLVACPQTQWGPIQHLVWNRSGSCLFTASEDGRGLLWRQGGAGRWASSAVLEAEPTRLRGAAFSHDGRWLLAMEADGAGIRLHPAEFETLVDQVASRPGRNAFTEQERTHYLQFRNQRWQRSESKETP</sequence>